<proteinExistence type="predicted"/>
<sequence>MFRKKSLKVKLSLILIGMVLLISVSSVLLSNIFLKRFYLAKKNQTLISTFEKIDDMYAVELQGKTTESGESGSTDEGLESYVIPDSGISDELYLQLDN</sequence>
<accession>A0A3E2TP53</accession>
<name>A0A3E2TP53_9FIRM</name>
<dbReference type="EMBL" id="QVEP01000012">
    <property type="protein sequence ID" value="RGB80260.1"/>
    <property type="molecule type" value="Genomic_DNA"/>
</dbReference>
<protein>
    <submittedName>
        <fullName evidence="1">Uncharacterized protein</fullName>
    </submittedName>
</protein>
<evidence type="ECO:0000313" key="1">
    <source>
        <dbReference type="EMBL" id="RGB80260.1"/>
    </source>
</evidence>
<reference evidence="1 2" key="1">
    <citation type="submission" date="2018-08" db="EMBL/GenBank/DDBJ databases">
        <title>A genome reference for cultivated species of the human gut microbiota.</title>
        <authorList>
            <person name="Zou Y."/>
            <person name="Xue W."/>
            <person name="Luo G."/>
        </authorList>
    </citation>
    <scope>NUCLEOTIDE SEQUENCE [LARGE SCALE GENOMIC DNA]</scope>
    <source>
        <strain evidence="1 2">AF45-17</strain>
    </source>
</reference>
<organism evidence="1 2">
    <name type="scientific">Coprococcus catus</name>
    <dbReference type="NCBI Taxonomy" id="116085"/>
    <lineage>
        <taxon>Bacteria</taxon>
        <taxon>Bacillati</taxon>
        <taxon>Bacillota</taxon>
        <taxon>Clostridia</taxon>
        <taxon>Lachnospirales</taxon>
        <taxon>Lachnospiraceae</taxon>
        <taxon>Coprococcus</taxon>
    </lineage>
</organism>
<evidence type="ECO:0000313" key="2">
    <source>
        <dbReference type="Proteomes" id="UP000260773"/>
    </source>
</evidence>
<gene>
    <name evidence="1" type="ORF">DW070_06850</name>
</gene>
<dbReference type="AlphaFoldDB" id="A0A3E2TP53"/>
<dbReference type="Proteomes" id="UP000260773">
    <property type="component" value="Unassembled WGS sequence"/>
</dbReference>
<comment type="caution">
    <text evidence="1">The sequence shown here is derived from an EMBL/GenBank/DDBJ whole genome shotgun (WGS) entry which is preliminary data.</text>
</comment>